<keyword evidence="6" id="KW-0203">Cytokinin biosynthesis</keyword>
<dbReference type="SUPFAM" id="SSF52540">
    <property type="entry name" value="P-loop containing nucleoside triphosphate hydrolases"/>
    <property type="match status" value="2"/>
</dbReference>
<dbReference type="InterPro" id="IPR027417">
    <property type="entry name" value="P-loop_NTPase"/>
</dbReference>
<keyword evidence="13" id="KW-1185">Reference proteome</keyword>
<keyword evidence="8 11" id="KW-0067">ATP-binding</keyword>
<dbReference type="GO" id="GO:0009691">
    <property type="term" value="P:cytokinin biosynthetic process"/>
    <property type="evidence" value="ECO:0007669"/>
    <property type="project" value="UniProtKB-KW"/>
</dbReference>
<dbReference type="InterPro" id="IPR018022">
    <property type="entry name" value="IPT"/>
</dbReference>
<evidence type="ECO:0000256" key="2">
    <source>
        <dbReference type="ARBA" id="ARBA00005842"/>
    </source>
</evidence>
<dbReference type="AlphaFoldDB" id="A0A5J5A973"/>
<dbReference type="Gene3D" id="3.40.50.300">
    <property type="entry name" value="P-loop containing nucleotide triphosphate hydrolases"/>
    <property type="match status" value="1"/>
</dbReference>
<evidence type="ECO:0000256" key="3">
    <source>
        <dbReference type="ARBA" id="ARBA00012665"/>
    </source>
</evidence>
<evidence type="ECO:0000256" key="10">
    <source>
        <dbReference type="ARBA" id="ARBA00049563"/>
    </source>
</evidence>
<dbReference type="EC" id="2.5.1.75" evidence="3"/>
<dbReference type="EMBL" id="CM018046">
    <property type="protein sequence ID" value="KAA8526774.1"/>
    <property type="molecule type" value="Genomic_DNA"/>
</dbReference>
<dbReference type="InterPro" id="IPR039657">
    <property type="entry name" value="Dimethylallyltransferase"/>
</dbReference>
<evidence type="ECO:0000256" key="9">
    <source>
        <dbReference type="ARBA" id="ARBA00022842"/>
    </source>
</evidence>
<dbReference type="Pfam" id="PF01715">
    <property type="entry name" value="IPPT"/>
    <property type="match status" value="1"/>
</dbReference>
<evidence type="ECO:0000256" key="6">
    <source>
        <dbReference type="ARBA" id="ARBA00022712"/>
    </source>
</evidence>
<keyword evidence="5" id="KW-0819">tRNA processing</keyword>
<dbReference type="GO" id="GO:0005524">
    <property type="term" value="F:ATP binding"/>
    <property type="evidence" value="ECO:0007669"/>
    <property type="project" value="UniProtKB-KW"/>
</dbReference>
<comment type="similarity">
    <text evidence="2 11">Belongs to the IPP transferase family.</text>
</comment>
<organism evidence="12 13">
    <name type="scientific">Nyssa sinensis</name>
    <dbReference type="NCBI Taxonomy" id="561372"/>
    <lineage>
        <taxon>Eukaryota</taxon>
        <taxon>Viridiplantae</taxon>
        <taxon>Streptophyta</taxon>
        <taxon>Embryophyta</taxon>
        <taxon>Tracheophyta</taxon>
        <taxon>Spermatophyta</taxon>
        <taxon>Magnoliopsida</taxon>
        <taxon>eudicotyledons</taxon>
        <taxon>Gunneridae</taxon>
        <taxon>Pentapetalae</taxon>
        <taxon>asterids</taxon>
        <taxon>Cornales</taxon>
        <taxon>Nyssaceae</taxon>
        <taxon>Nyssa</taxon>
    </lineage>
</organism>
<dbReference type="HAMAP" id="MF_00185">
    <property type="entry name" value="IPP_trans"/>
    <property type="match status" value="1"/>
</dbReference>
<dbReference type="Gene3D" id="1.10.20.140">
    <property type="match status" value="1"/>
</dbReference>
<dbReference type="GO" id="GO:0006400">
    <property type="term" value="P:tRNA modification"/>
    <property type="evidence" value="ECO:0007669"/>
    <property type="project" value="TreeGrafter"/>
</dbReference>
<gene>
    <name evidence="12" type="ORF">F0562_008997</name>
</gene>
<name>A0A5J5A973_9ASTE</name>
<evidence type="ECO:0000256" key="5">
    <source>
        <dbReference type="ARBA" id="ARBA00022694"/>
    </source>
</evidence>
<dbReference type="PANTHER" id="PTHR11088:SF60">
    <property type="entry name" value="TRNA DIMETHYLALLYLTRANSFERASE"/>
    <property type="match status" value="1"/>
</dbReference>
<dbReference type="OrthoDB" id="775260at2759"/>
<evidence type="ECO:0000256" key="11">
    <source>
        <dbReference type="RuleBase" id="RU003785"/>
    </source>
</evidence>
<dbReference type="GO" id="GO:0052381">
    <property type="term" value="F:tRNA dimethylallyltransferase activity"/>
    <property type="evidence" value="ECO:0007669"/>
    <property type="project" value="UniProtKB-EC"/>
</dbReference>
<protein>
    <recommendedName>
        <fullName evidence="3">tRNA dimethylallyltransferase</fullName>
        <ecNumber evidence="3">2.5.1.75</ecNumber>
    </recommendedName>
</protein>
<dbReference type="NCBIfam" id="TIGR00174">
    <property type="entry name" value="miaA"/>
    <property type="match status" value="1"/>
</dbReference>
<keyword evidence="9" id="KW-0460">Magnesium</keyword>
<accession>A0A5J5A973</accession>
<evidence type="ECO:0000313" key="13">
    <source>
        <dbReference type="Proteomes" id="UP000325577"/>
    </source>
</evidence>
<sequence>MMSGVGGVRTCCLRLPYSADTPLLRPSVLSFRGRRRLFATSCSPSMAAKAAARNKEKVIVISGPTGAGKSRLALELAKRLNGEIISADSVQVYRGLDVGSAKPALSERKEVPHHLVDILNPSEEYSVGKFFEDARQTTRNILNSGRVPIVTGGTGLYLRWFIYGKPDVPKASPEITSEVYSELADLQRDGDWDAAVQLVVRAGDPRAQSLAANDWYRLRRSLEIIKSSGSPPSAFQVPYNSFREQLDSHATDCSFDINSSADGIHESKSKNLDFEFLCFFLSSQRLDLYRSIDFRCEDMLSGSGGILSEARWLLDMGLLPNSNSATRAIGYRQAMEYLLKCQEQGGWSSARDFYAFLSEFQKASRNFAKRQLTWFRNEHIYHWIDASRPMEKVLNFIYDAYHDQNGNLTLPESLSMKKGLSKSREISELKSYRTKNRHFIGREDCSDILDWIRTRGQIAESIYLLKGRLNKSAG</sequence>
<evidence type="ECO:0000256" key="1">
    <source>
        <dbReference type="ARBA" id="ARBA00001946"/>
    </source>
</evidence>
<dbReference type="FunFam" id="1.10.20.140:FF:000007">
    <property type="entry name" value="tRNA dimethylallyltransferase 9"/>
    <property type="match status" value="1"/>
</dbReference>
<keyword evidence="7 11" id="KW-0547">Nucleotide-binding</keyword>
<evidence type="ECO:0000313" key="12">
    <source>
        <dbReference type="EMBL" id="KAA8526774.1"/>
    </source>
</evidence>
<evidence type="ECO:0000256" key="8">
    <source>
        <dbReference type="ARBA" id="ARBA00022840"/>
    </source>
</evidence>
<dbReference type="Proteomes" id="UP000325577">
    <property type="component" value="Linkage Group LG3"/>
</dbReference>
<comment type="cofactor">
    <cofactor evidence="1">
        <name>Mg(2+)</name>
        <dbReference type="ChEBI" id="CHEBI:18420"/>
    </cofactor>
</comment>
<keyword evidence="4 11" id="KW-0808">Transferase</keyword>
<dbReference type="PANTHER" id="PTHR11088">
    <property type="entry name" value="TRNA DIMETHYLALLYLTRANSFERASE"/>
    <property type="match status" value="1"/>
</dbReference>
<reference evidence="12 13" key="1">
    <citation type="submission" date="2019-09" db="EMBL/GenBank/DDBJ databases">
        <title>A chromosome-level genome assembly of the Chinese tupelo Nyssa sinensis.</title>
        <authorList>
            <person name="Yang X."/>
            <person name="Kang M."/>
            <person name="Yang Y."/>
            <person name="Xiong H."/>
            <person name="Wang M."/>
            <person name="Zhang Z."/>
            <person name="Wang Z."/>
            <person name="Wu H."/>
            <person name="Ma T."/>
            <person name="Liu J."/>
            <person name="Xi Z."/>
        </authorList>
    </citation>
    <scope>NUCLEOTIDE SEQUENCE [LARGE SCALE GENOMIC DNA]</scope>
    <source>
        <strain evidence="12">J267</strain>
        <tissue evidence="12">Leaf</tissue>
    </source>
</reference>
<evidence type="ECO:0000256" key="4">
    <source>
        <dbReference type="ARBA" id="ARBA00022679"/>
    </source>
</evidence>
<proteinExistence type="inferred from homology"/>
<evidence type="ECO:0000256" key="7">
    <source>
        <dbReference type="ARBA" id="ARBA00022741"/>
    </source>
</evidence>
<comment type="catalytic activity">
    <reaction evidence="10">
        <text>adenosine(37) in tRNA + dimethylallyl diphosphate = N(6)-dimethylallyladenosine(37) in tRNA + diphosphate</text>
        <dbReference type="Rhea" id="RHEA:26482"/>
        <dbReference type="Rhea" id="RHEA-COMP:10162"/>
        <dbReference type="Rhea" id="RHEA-COMP:10375"/>
        <dbReference type="ChEBI" id="CHEBI:33019"/>
        <dbReference type="ChEBI" id="CHEBI:57623"/>
        <dbReference type="ChEBI" id="CHEBI:74411"/>
        <dbReference type="ChEBI" id="CHEBI:74415"/>
        <dbReference type="EC" id="2.5.1.75"/>
    </reaction>
</comment>